<accession>A0ACC0ETR4</accession>
<evidence type="ECO:0000313" key="2">
    <source>
        <dbReference type="Proteomes" id="UP001060170"/>
    </source>
</evidence>
<name>A0ACC0ETR4_9BASI</name>
<gene>
    <name evidence="1" type="ORF">MJO28_002581</name>
</gene>
<reference evidence="2" key="1">
    <citation type="journal article" date="2018" name="BMC Genomics">
        <title>Genomic insights into host adaptation between the wheat stripe rust pathogen (Puccinia striiformis f. sp. tritici) and the barley stripe rust pathogen (Puccinia striiformis f. sp. hordei).</title>
        <authorList>
            <person name="Xia C."/>
            <person name="Wang M."/>
            <person name="Yin C."/>
            <person name="Cornejo O.E."/>
            <person name="Hulbert S.H."/>
            <person name="Chen X."/>
        </authorList>
    </citation>
    <scope>NUCLEOTIDE SEQUENCE [LARGE SCALE GENOMIC DNA]</scope>
    <source>
        <strain evidence="2">93-210</strain>
    </source>
</reference>
<keyword evidence="2" id="KW-1185">Reference proteome</keyword>
<proteinExistence type="predicted"/>
<sequence length="81" mass="9078">MHFPRYIIVFMAAACGVANARCPRNRYRVCYNAPSAMYYASGPDPCNQNYDEICCRTSSAVAYKAFRTTSISPGDFIRDSC</sequence>
<organism evidence="1 2">
    <name type="scientific">Puccinia striiformis f. sp. tritici</name>
    <dbReference type="NCBI Taxonomy" id="168172"/>
    <lineage>
        <taxon>Eukaryota</taxon>
        <taxon>Fungi</taxon>
        <taxon>Dikarya</taxon>
        <taxon>Basidiomycota</taxon>
        <taxon>Pucciniomycotina</taxon>
        <taxon>Pucciniomycetes</taxon>
        <taxon>Pucciniales</taxon>
        <taxon>Pucciniaceae</taxon>
        <taxon>Puccinia</taxon>
    </lineage>
</organism>
<comment type="caution">
    <text evidence="1">The sequence shown here is derived from an EMBL/GenBank/DDBJ whole genome shotgun (WGS) entry which is preliminary data.</text>
</comment>
<reference evidence="2" key="2">
    <citation type="journal article" date="2018" name="Mol. Plant Microbe Interact.">
        <title>Genome sequence resources for the wheat stripe rust pathogen (Puccinia striiformis f. sp. tritici) and the barley stripe rust pathogen (Puccinia striiformis f. sp. hordei).</title>
        <authorList>
            <person name="Xia C."/>
            <person name="Wang M."/>
            <person name="Yin C."/>
            <person name="Cornejo O.E."/>
            <person name="Hulbert S.H."/>
            <person name="Chen X."/>
        </authorList>
    </citation>
    <scope>NUCLEOTIDE SEQUENCE [LARGE SCALE GENOMIC DNA]</scope>
    <source>
        <strain evidence="2">93-210</strain>
    </source>
</reference>
<dbReference type="EMBL" id="CM045867">
    <property type="protein sequence ID" value="KAI7958790.1"/>
    <property type="molecule type" value="Genomic_DNA"/>
</dbReference>
<protein>
    <submittedName>
        <fullName evidence="1">Uncharacterized protein</fullName>
    </submittedName>
</protein>
<dbReference type="Proteomes" id="UP001060170">
    <property type="component" value="Chromosome 3"/>
</dbReference>
<reference evidence="1 2" key="3">
    <citation type="journal article" date="2022" name="Microbiol. Spectr.">
        <title>Folding features and dynamics of 3D genome architecture in plant fungal pathogens.</title>
        <authorList>
            <person name="Xia C."/>
        </authorList>
    </citation>
    <scope>NUCLEOTIDE SEQUENCE [LARGE SCALE GENOMIC DNA]</scope>
    <source>
        <strain evidence="1 2">93-210</strain>
    </source>
</reference>
<evidence type="ECO:0000313" key="1">
    <source>
        <dbReference type="EMBL" id="KAI7958790.1"/>
    </source>
</evidence>